<feature type="non-terminal residue" evidence="2">
    <location>
        <position position="528"/>
    </location>
</feature>
<gene>
    <name evidence="2" type="ORF">GGI15_002360</name>
</gene>
<feature type="region of interest" description="Disordered" evidence="1">
    <location>
        <begin position="1"/>
        <end position="139"/>
    </location>
</feature>
<feature type="compositionally biased region" description="Acidic residues" evidence="1">
    <location>
        <begin position="1"/>
        <end position="12"/>
    </location>
</feature>
<keyword evidence="3" id="KW-1185">Reference proteome</keyword>
<dbReference type="EMBL" id="JANBUM010000122">
    <property type="protein sequence ID" value="KAJ2784133.1"/>
    <property type="molecule type" value="Genomic_DNA"/>
</dbReference>
<accession>A0A9W8HFG2</accession>
<proteinExistence type="predicted"/>
<protein>
    <submittedName>
        <fullName evidence="2">Uncharacterized protein</fullName>
    </submittedName>
</protein>
<reference evidence="2" key="1">
    <citation type="submission" date="2022-07" db="EMBL/GenBank/DDBJ databases">
        <title>Phylogenomic reconstructions and comparative analyses of Kickxellomycotina fungi.</title>
        <authorList>
            <person name="Reynolds N.K."/>
            <person name="Stajich J.E."/>
            <person name="Barry K."/>
            <person name="Grigoriev I.V."/>
            <person name="Crous P."/>
            <person name="Smith M.E."/>
        </authorList>
    </citation>
    <scope>NUCLEOTIDE SEQUENCE</scope>
    <source>
        <strain evidence="2">BCRC 34489</strain>
    </source>
</reference>
<feature type="compositionally biased region" description="Low complexity" evidence="1">
    <location>
        <begin position="72"/>
        <end position="115"/>
    </location>
</feature>
<feature type="compositionally biased region" description="Polar residues" evidence="1">
    <location>
        <begin position="13"/>
        <end position="24"/>
    </location>
</feature>
<dbReference type="Proteomes" id="UP001140172">
    <property type="component" value="Unassembled WGS sequence"/>
</dbReference>
<evidence type="ECO:0000256" key="1">
    <source>
        <dbReference type="SAM" id="MobiDB-lite"/>
    </source>
</evidence>
<organism evidence="2 3">
    <name type="scientific">Coemansia interrupta</name>
    <dbReference type="NCBI Taxonomy" id="1126814"/>
    <lineage>
        <taxon>Eukaryota</taxon>
        <taxon>Fungi</taxon>
        <taxon>Fungi incertae sedis</taxon>
        <taxon>Zoopagomycota</taxon>
        <taxon>Kickxellomycotina</taxon>
        <taxon>Kickxellomycetes</taxon>
        <taxon>Kickxellales</taxon>
        <taxon>Kickxellaceae</taxon>
        <taxon>Coemansia</taxon>
    </lineage>
</organism>
<feature type="compositionally biased region" description="Acidic residues" evidence="1">
    <location>
        <begin position="55"/>
        <end position="64"/>
    </location>
</feature>
<evidence type="ECO:0000313" key="3">
    <source>
        <dbReference type="Proteomes" id="UP001140172"/>
    </source>
</evidence>
<name>A0A9W8HFG2_9FUNG</name>
<dbReference type="AlphaFoldDB" id="A0A9W8HFG2"/>
<sequence length="528" mass="56106">MTANEEGEDDDASNINIAGSSNTGAVDPCTDADAGADADTDFNANADISVKAEEPDAGDTDEAGASETDNIGAGEATTDANANAEESVEAGNAGSTDASGAGADEVSDAGNTGNTGEAGGVDNAGEVNSAGNADDADESEWPFESPIIEFDNPYEPLGPHVKSSSRKKELSAQQFAEFSCRTANIQGAFLASIGNNNRPSVVVYGRNHLSTWTPDNPGNITTLTGLLPKCNIKTLVPLSPGVLGIVADVDSEEGGHRRNTVLVFDINTAQDGVPQAMSPFIWPETSPRSGGVSKLCKMWTDDNRTYFLGSEVNTRTVNLHSFAHNDGTFEDITTEGFSSFNESPANALCYDSQFNRAVISSAYGQISVVDGITSNHIYDGWLDQSVDMYYRPKVTNISVFPTSPHLMMMTCSTIKGQIKVVDLRMPIKPVLSCGMDLTCKHSENLVPALDPYSGVIVAPYNADQTKDRSNQLAFIDTRFINIAKSKKSKKKQSAIIFSSQRTSTSTVSFASSEEFDRRLMLTAGQSGI</sequence>
<comment type="caution">
    <text evidence="2">The sequence shown here is derived from an EMBL/GenBank/DDBJ whole genome shotgun (WGS) entry which is preliminary data.</text>
</comment>
<dbReference type="OrthoDB" id="1897642at2759"/>
<evidence type="ECO:0000313" key="2">
    <source>
        <dbReference type="EMBL" id="KAJ2784133.1"/>
    </source>
</evidence>